<keyword evidence="2" id="KW-1185">Reference proteome</keyword>
<dbReference type="Gramene" id="KFK34809">
    <property type="protein sequence ID" value="KFK34809"/>
    <property type="gene ID" value="AALP_AA5G196100"/>
</dbReference>
<dbReference type="EMBL" id="CM002873">
    <property type="protein sequence ID" value="KFK34809.1"/>
    <property type="molecule type" value="Genomic_DNA"/>
</dbReference>
<name>A0A087GY57_ARAAL</name>
<sequence length="52" mass="5682">MGNLRRRRSSVRSNGCKGRKFPCKWLPSSDGDHGFIVYERGGDGGSNRRGGG</sequence>
<dbReference type="Proteomes" id="UP000029120">
    <property type="component" value="Chromosome 5"/>
</dbReference>
<evidence type="ECO:0000313" key="2">
    <source>
        <dbReference type="Proteomes" id="UP000029120"/>
    </source>
</evidence>
<organism evidence="1 2">
    <name type="scientific">Arabis alpina</name>
    <name type="common">Alpine rock-cress</name>
    <dbReference type="NCBI Taxonomy" id="50452"/>
    <lineage>
        <taxon>Eukaryota</taxon>
        <taxon>Viridiplantae</taxon>
        <taxon>Streptophyta</taxon>
        <taxon>Embryophyta</taxon>
        <taxon>Tracheophyta</taxon>
        <taxon>Spermatophyta</taxon>
        <taxon>Magnoliopsida</taxon>
        <taxon>eudicotyledons</taxon>
        <taxon>Gunneridae</taxon>
        <taxon>Pentapetalae</taxon>
        <taxon>rosids</taxon>
        <taxon>malvids</taxon>
        <taxon>Brassicales</taxon>
        <taxon>Brassicaceae</taxon>
        <taxon>Arabideae</taxon>
        <taxon>Arabis</taxon>
    </lineage>
</organism>
<dbReference type="AlphaFoldDB" id="A0A087GY57"/>
<proteinExistence type="predicted"/>
<gene>
    <name evidence="1" type="ordered locus">AALP_Aa5g196100</name>
</gene>
<reference evidence="2" key="1">
    <citation type="journal article" date="2015" name="Nat. Plants">
        <title>Genome expansion of Arabis alpina linked with retrotransposition and reduced symmetric DNA methylation.</title>
        <authorList>
            <person name="Willing E.M."/>
            <person name="Rawat V."/>
            <person name="Mandakova T."/>
            <person name="Maumus F."/>
            <person name="James G.V."/>
            <person name="Nordstroem K.J."/>
            <person name="Becker C."/>
            <person name="Warthmann N."/>
            <person name="Chica C."/>
            <person name="Szarzynska B."/>
            <person name="Zytnicki M."/>
            <person name="Albani M.C."/>
            <person name="Kiefer C."/>
            <person name="Bergonzi S."/>
            <person name="Castaings L."/>
            <person name="Mateos J.L."/>
            <person name="Berns M.C."/>
            <person name="Bujdoso N."/>
            <person name="Piofczyk T."/>
            <person name="de Lorenzo L."/>
            <person name="Barrero-Sicilia C."/>
            <person name="Mateos I."/>
            <person name="Piednoel M."/>
            <person name="Hagmann J."/>
            <person name="Chen-Min-Tao R."/>
            <person name="Iglesias-Fernandez R."/>
            <person name="Schuster S.C."/>
            <person name="Alonso-Blanco C."/>
            <person name="Roudier F."/>
            <person name="Carbonero P."/>
            <person name="Paz-Ares J."/>
            <person name="Davis S.J."/>
            <person name="Pecinka A."/>
            <person name="Quesneville H."/>
            <person name="Colot V."/>
            <person name="Lysak M.A."/>
            <person name="Weigel D."/>
            <person name="Coupland G."/>
            <person name="Schneeberger K."/>
        </authorList>
    </citation>
    <scope>NUCLEOTIDE SEQUENCE [LARGE SCALE GENOMIC DNA]</scope>
    <source>
        <strain evidence="2">cv. Pajares</strain>
    </source>
</reference>
<accession>A0A087GY57</accession>
<protein>
    <submittedName>
        <fullName evidence="1">Uncharacterized protein</fullName>
    </submittedName>
</protein>
<evidence type="ECO:0000313" key="1">
    <source>
        <dbReference type="EMBL" id="KFK34809.1"/>
    </source>
</evidence>